<evidence type="ECO:0000313" key="3">
    <source>
        <dbReference type="EMBL" id="MDN0075045.1"/>
    </source>
</evidence>
<gene>
    <name evidence="3" type="ORF">QU481_09060</name>
</gene>
<proteinExistence type="predicted"/>
<comment type="caution">
    <text evidence="3">The sequence shown here is derived from an EMBL/GenBank/DDBJ whole genome shotgun (WGS) entry which is preliminary data.</text>
</comment>
<dbReference type="RefSeq" id="WP_289829634.1">
    <property type="nucleotide sequence ID" value="NZ_JAUEDK010000012.1"/>
</dbReference>
<dbReference type="InterPro" id="IPR025961">
    <property type="entry name" value="Metal_resist"/>
</dbReference>
<feature type="signal peptide" evidence="2">
    <location>
        <begin position="1"/>
        <end position="28"/>
    </location>
</feature>
<protein>
    <submittedName>
        <fullName evidence="3">Spy/CpxP family protein refolding chaperone</fullName>
    </submittedName>
</protein>
<evidence type="ECO:0000256" key="2">
    <source>
        <dbReference type="SAM" id="SignalP"/>
    </source>
</evidence>
<evidence type="ECO:0000256" key="1">
    <source>
        <dbReference type="SAM" id="MobiDB-lite"/>
    </source>
</evidence>
<dbReference type="Pfam" id="PF13801">
    <property type="entry name" value="Metal_resist"/>
    <property type="match status" value="1"/>
</dbReference>
<reference evidence="3" key="1">
    <citation type="submission" date="2023-06" db="EMBL/GenBank/DDBJ databases">
        <authorList>
            <person name="Zhang S."/>
        </authorList>
    </citation>
    <scope>NUCLEOTIDE SEQUENCE</scope>
    <source>
        <strain evidence="3">SG2303</strain>
    </source>
</reference>
<keyword evidence="4" id="KW-1185">Reference proteome</keyword>
<feature type="region of interest" description="Disordered" evidence="1">
    <location>
        <begin position="28"/>
        <end position="48"/>
    </location>
</feature>
<accession>A0ABT7XMP0</accession>
<dbReference type="Proteomes" id="UP001168540">
    <property type="component" value="Unassembled WGS sequence"/>
</dbReference>
<name>A0ABT7XMP0_9NEIS</name>
<evidence type="ECO:0000313" key="4">
    <source>
        <dbReference type="Proteomes" id="UP001168540"/>
    </source>
</evidence>
<dbReference type="Gene3D" id="1.20.120.1490">
    <property type="match status" value="1"/>
</dbReference>
<organism evidence="3 4">
    <name type="scientific">Crenobacter oryzisoli</name>
    <dbReference type="NCBI Taxonomy" id="3056844"/>
    <lineage>
        <taxon>Bacteria</taxon>
        <taxon>Pseudomonadati</taxon>
        <taxon>Pseudomonadota</taxon>
        <taxon>Betaproteobacteria</taxon>
        <taxon>Neisseriales</taxon>
        <taxon>Neisseriaceae</taxon>
        <taxon>Crenobacter</taxon>
    </lineage>
</organism>
<sequence>MRNTKPFTRLAASVLAIALTAAMPSVLAAQPEASRSSDSGRWGHGMGPGMMGGHGGGYGMGPGMMGGYGGGGMGPGMMGGPGMGPGMMGSYGWGRGLDLTKEQQSKINKIQDETRRSHWALMGEMQDQQAKLRDLYADPKPDKAAIDAANKTYEQLQQKMYNTSVDARKRIDAVLTKKQQDKLRSYWEGGGW</sequence>
<keyword evidence="2" id="KW-0732">Signal</keyword>
<feature type="chain" id="PRO_5045644534" evidence="2">
    <location>
        <begin position="29"/>
        <end position="192"/>
    </location>
</feature>
<dbReference type="EMBL" id="JAUEDK010000012">
    <property type="protein sequence ID" value="MDN0075045.1"/>
    <property type="molecule type" value="Genomic_DNA"/>
</dbReference>